<sequence>MMPFVDNNVVRRSPLFAALDDEAAAALQAMMTPTRLTRGEVLFHEGSAATRSTSSSTAR</sequence>
<name>A0ABQ6HS48_9MICO</name>
<reference evidence="2" key="1">
    <citation type="journal article" date="2019" name="Int. J. Syst. Evol. Microbiol.">
        <title>The Global Catalogue of Microorganisms (GCM) 10K type strain sequencing project: providing services to taxonomists for standard genome sequencing and annotation.</title>
        <authorList>
            <consortium name="The Broad Institute Genomics Platform"/>
            <consortium name="The Broad Institute Genome Sequencing Center for Infectious Disease"/>
            <person name="Wu L."/>
            <person name="Ma J."/>
        </authorList>
    </citation>
    <scope>NUCLEOTIDE SEQUENCE [LARGE SCALE GENOMIC DNA]</scope>
    <source>
        <strain evidence="2">NBRC 105830</strain>
    </source>
</reference>
<dbReference type="EMBL" id="BSUJ01000001">
    <property type="protein sequence ID" value="GMA21007.1"/>
    <property type="molecule type" value="Genomic_DNA"/>
</dbReference>
<accession>A0ABQ6HS48</accession>
<keyword evidence="2" id="KW-1185">Reference proteome</keyword>
<dbReference type="Gene3D" id="2.60.120.10">
    <property type="entry name" value="Jelly Rolls"/>
    <property type="match status" value="1"/>
</dbReference>
<dbReference type="InterPro" id="IPR018490">
    <property type="entry name" value="cNMP-bd_dom_sf"/>
</dbReference>
<evidence type="ECO:0008006" key="3">
    <source>
        <dbReference type="Google" id="ProtNLM"/>
    </source>
</evidence>
<comment type="caution">
    <text evidence="1">The sequence shown here is derived from an EMBL/GenBank/DDBJ whole genome shotgun (WGS) entry which is preliminary data.</text>
</comment>
<dbReference type="Proteomes" id="UP001157109">
    <property type="component" value="Unassembled WGS sequence"/>
</dbReference>
<dbReference type="SUPFAM" id="SSF51206">
    <property type="entry name" value="cAMP-binding domain-like"/>
    <property type="match status" value="1"/>
</dbReference>
<dbReference type="InterPro" id="IPR014710">
    <property type="entry name" value="RmlC-like_jellyroll"/>
</dbReference>
<organism evidence="1 2">
    <name type="scientific">Arsenicicoccus piscis</name>
    <dbReference type="NCBI Taxonomy" id="673954"/>
    <lineage>
        <taxon>Bacteria</taxon>
        <taxon>Bacillati</taxon>
        <taxon>Actinomycetota</taxon>
        <taxon>Actinomycetes</taxon>
        <taxon>Micrococcales</taxon>
        <taxon>Intrasporangiaceae</taxon>
        <taxon>Arsenicicoccus</taxon>
    </lineage>
</organism>
<evidence type="ECO:0000313" key="2">
    <source>
        <dbReference type="Proteomes" id="UP001157109"/>
    </source>
</evidence>
<protein>
    <recommendedName>
        <fullName evidence="3">Crp/Fnr family transcriptional regulator</fullName>
    </recommendedName>
</protein>
<evidence type="ECO:0000313" key="1">
    <source>
        <dbReference type="EMBL" id="GMA21007.1"/>
    </source>
</evidence>
<proteinExistence type="predicted"/>
<gene>
    <name evidence="1" type="ORF">GCM10025862_30280</name>
</gene>